<reference evidence="2 3" key="1">
    <citation type="journal article" date="2020" name="IScience">
        <title>Genome Sequencing of the Endangered Kingdonia uniflora (Circaeasteraceae, Ranunculales) Reveals Potential Mechanisms of Evolutionary Specialization.</title>
        <authorList>
            <person name="Sun Y."/>
            <person name="Deng T."/>
            <person name="Zhang A."/>
            <person name="Moore M.J."/>
            <person name="Landis J.B."/>
            <person name="Lin N."/>
            <person name="Zhang H."/>
            <person name="Zhang X."/>
            <person name="Huang J."/>
            <person name="Zhang X."/>
            <person name="Sun H."/>
            <person name="Wang H."/>
        </authorList>
    </citation>
    <scope>NUCLEOTIDE SEQUENCE [LARGE SCALE GENOMIC DNA]</scope>
    <source>
        <strain evidence="2">TB1705</strain>
        <tissue evidence="2">Leaf</tissue>
    </source>
</reference>
<gene>
    <name evidence="2" type="ORF">GIB67_014485</name>
</gene>
<organism evidence="2 3">
    <name type="scientific">Kingdonia uniflora</name>
    <dbReference type="NCBI Taxonomy" id="39325"/>
    <lineage>
        <taxon>Eukaryota</taxon>
        <taxon>Viridiplantae</taxon>
        <taxon>Streptophyta</taxon>
        <taxon>Embryophyta</taxon>
        <taxon>Tracheophyta</taxon>
        <taxon>Spermatophyta</taxon>
        <taxon>Magnoliopsida</taxon>
        <taxon>Ranunculales</taxon>
        <taxon>Circaeasteraceae</taxon>
        <taxon>Kingdonia</taxon>
    </lineage>
</organism>
<keyword evidence="3" id="KW-1185">Reference proteome</keyword>
<evidence type="ECO:0000256" key="1">
    <source>
        <dbReference type="SAM" id="MobiDB-lite"/>
    </source>
</evidence>
<feature type="compositionally biased region" description="Basic and acidic residues" evidence="1">
    <location>
        <begin position="1"/>
        <end position="10"/>
    </location>
</feature>
<dbReference type="Proteomes" id="UP000541444">
    <property type="component" value="Unassembled WGS sequence"/>
</dbReference>
<dbReference type="AlphaFoldDB" id="A0A7J7LZ63"/>
<feature type="region of interest" description="Disordered" evidence="1">
    <location>
        <begin position="1"/>
        <end position="27"/>
    </location>
</feature>
<dbReference type="EMBL" id="JACGCM010001872">
    <property type="protein sequence ID" value="KAF6147905.1"/>
    <property type="molecule type" value="Genomic_DNA"/>
</dbReference>
<evidence type="ECO:0000313" key="2">
    <source>
        <dbReference type="EMBL" id="KAF6147905.1"/>
    </source>
</evidence>
<sequence>EYDYGVKGDGGDDGDHEYNGDDTPLSASNAETLHLTERLSSARCGEAGEEASIRVNPIDFGQYPGWQMEMGAPHDTQWYHIPSISKTPIVDAPTRYDFYSMTEGMRRLALDQKMDYETHLLQFHGDADLLRSQLYTA</sequence>
<comment type="caution">
    <text evidence="2">The sequence shown here is derived from an EMBL/GenBank/DDBJ whole genome shotgun (WGS) entry which is preliminary data.</text>
</comment>
<evidence type="ECO:0000313" key="3">
    <source>
        <dbReference type="Proteomes" id="UP000541444"/>
    </source>
</evidence>
<proteinExistence type="predicted"/>
<accession>A0A7J7LZ63</accession>
<name>A0A7J7LZ63_9MAGN</name>
<protein>
    <submittedName>
        <fullName evidence="2">Uncharacterized protein</fullName>
    </submittedName>
</protein>
<feature type="non-terminal residue" evidence="2">
    <location>
        <position position="137"/>
    </location>
</feature>